<reference evidence="3" key="2">
    <citation type="submission" date="2015-06" db="EMBL/GenBank/DDBJ databases">
        <title>Complete genome sequence of Spiroplasma eriocheiris TDA-040725-5 (DSM 21848).</title>
        <authorList>
            <person name="Lo W.-S."/>
            <person name="Kuo C.-H."/>
        </authorList>
    </citation>
    <scope>NUCLEOTIDE SEQUENCE [LARGE SCALE GENOMIC DNA]</scope>
    <source>
        <strain evidence="3">TDA-040725-5</strain>
    </source>
</reference>
<dbReference type="Proteomes" id="UP000035661">
    <property type="component" value="Chromosome"/>
</dbReference>
<evidence type="ECO:0008006" key="4">
    <source>
        <dbReference type="Google" id="ProtNLM"/>
    </source>
</evidence>
<reference evidence="2 3" key="1">
    <citation type="journal article" date="2015" name="Genome Biol. Evol.">
        <title>Found and Lost: The Fates of Horizontally Acquired Genes in Arthropod-Symbiotic Spiroplasma.</title>
        <authorList>
            <person name="Lo W.S."/>
            <person name="Gasparich G.E."/>
            <person name="Kuo C.H."/>
        </authorList>
    </citation>
    <scope>NUCLEOTIDE SEQUENCE [LARGE SCALE GENOMIC DNA]</scope>
    <source>
        <strain evidence="3">TDA-040725-5</strain>
    </source>
</reference>
<dbReference type="AlphaFoldDB" id="A0A0H3XLH1"/>
<dbReference type="KEGG" id="seri:SERIO_v1c00140"/>
<keyword evidence="3" id="KW-1185">Reference proteome</keyword>
<keyword evidence="1" id="KW-0472">Membrane</keyword>
<keyword evidence="1" id="KW-1133">Transmembrane helix</keyword>
<sequence length="280" mass="32871">MGRGKDFVLTISYFVNEIKNIFLCTTVLTFFALILFKLLILGYNWYKKTKTIVSYNKNYLDFKKQLRAVILFITFLFIFQNLINKSLQGNVFLFDNLILLILLVTLLINPHKNINVVLKGVKTLFWILIIIYTNEKVFWFEHLKLINVFITFVILMSTIFYIKASKERFFVHKIGKILIWIIILSLFNYLYEISMSYLQVVSHSSVKTVLEYCHLMLIIIPSALELLAIFYAVQSEPEIAWETNDDEIITSNLKILSKQGDLLTKNFKIIENGYMVVLKN</sequence>
<feature type="transmembrane region" description="Helical" evidence="1">
    <location>
        <begin position="89"/>
        <end position="109"/>
    </location>
</feature>
<dbReference type="STRING" id="315358.SERIO_v1c00140"/>
<feature type="transmembrane region" description="Helical" evidence="1">
    <location>
        <begin position="174"/>
        <end position="194"/>
    </location>
</feature>
<organism evidence="2 3">
    <name type="scientific">Spiroplasma eriocheiris</name>
    <dbReference type="NCBI Taxonomy" id="315358"/>
    <lineage>
        <taxon>Bacteria</taxon>
        <taxon>Bacillati</taxon>
        <taxon>Mycoplasmatota</taxon>
        <taxon>Mollicutes</taxon>
        <taxon>Entomoplasmatales</taxon>
        <taxon>Spiroplasmataceae</taxon>
        <taxon>Spiroplasma</taxon>
    </lineage>
</organism>
<proteinExistence type="predicted"/>
<accession>A0A0H3XLH1</accession>
<dbReference type="PATRIC" id="fig|743698.3.peg.14"/>
<protein>
    <recommendedName>
        <fullName evidence="4">Transmembrane protein</fullName>
    </recommendedName>
</protein>
<feature type="transmembrane region" description="Helical" evidence="1">
    <location>
        <begin position="20"/>
        <end position="46"/>
    </location>
</feature>
<feature type="transmembrane region" description="Helical" evidence="1">
    <location>
        <begin position="214"/>
        <end position="233"/>
    </location>
</feature>
<evidence type="ECO:0000313" key="3">
    <source>
        <dbReference type="Proteomes" id="UP000035661"/>
    </source>
</evidence>
<feature type="transmembrane region" description="Helical" evidence="1">
    <location>
        <begin position="145"/>
        <end position="162"/>
    </location>
</feature>
<feature type="transmembrane region" description="Helical" evidence="1">
    <location>
        <begin position="66"/>
        <end position="83"/>
    </location>
</feature>
<name>A0A0H3XLH1_9MOLU</name>
<dbReference type="EMBL" id="CP011856">
    <property type="protein sequence ID" value="AKM53622.1"/>
    <property type="molecule type" value="Genomic_DNA"/>
</dbReference>
<keyword evidence="1" id="KW-0812">Transmembrane</keyword>
<gene>
    <name evidence="2" type="ORF">SERIO_v1c00140</name>
</gene>
<evidence type="ECO:0000256" key="1">
    <source>
        <dbReference type="SAM" id="Phobius"/>
    </source>
</evidence>
<evidence type="ECO:0000313" key="2">
    <source>
        <dbReference type="EMBL" id="AKM53622.1"/>
    </source>
</evidence>